<dbReference type="AlphaFoldDB" id="A0A1I3R0K3"/>
<accession>A0A1I3R0K3</accession>
<dbReference type="EMBL" id="FORP01000005">
    <property type="protein sequence ID" value="SFJ38917.1"/>
    <property type="molecule type" value="Genomic_DNA"/>
</dbReference>
<keyword evidence="3" id="KW-1185">Reference proteome</keyword>
<protein>
    <submittedName>
        <fullName evidence="2">Helix-turn-helix domain-containing protein</fullName>
    </submittedName>
</protein>
<dbReference type="Proteomes" id="UP000199025">
    <property type="component" value="Unassembled WGS sequence"/>
</dbReference>
<dbReference type="Pfam" id="PF13560">
    <property type="entry name" value="HTH_31"/>
    <property type="match status" value="1"/>
</dbReference>
<dbReference type="InterPro" id="IPR043917">
    <property type="entry name" value="DUF5753"/>
</dbReference>
<reference evidence="2 3" key="1">
    <citation type="submission" date="2016-10" db="EMBL/GenBank/DDBJ databases">
        <authorList>
            <person name="de Groot N.N."/>
        </authorList>
    </citation>
    <scope>NUCLEOTIDE SEQUENCE [LARGE SCALE GENOMIC DNA]</scope>
    <source>
        <strain evidence="2 3">DSM 44468</strain>
    </source>
</reference>
<evidence type="ECO:0000313" key="2">
    <source>
        <dbReference type="EMBL" id="SFJ38917.1"/>
    </source>
</evidence>
<dbReference type="STRING" id="115433.SAMN05421835_10549"/>
<dbReference type="InterPro" id="IPR010982">
    <property type="entry name" value="Lambda_DNA-bd_dom_sf"/>
</dbReference>
<dbReference type="GO" id="GO:0003677">
    <property type="term" value="F:DNA binding"/>
    <property type="evidence" value="ECO:0007669"/>
    <property type="project" value="InterPro"/>
</dbReference>
<evidence type="ECO:0000259" key="1">
    <source>
        <dbReference type="Pfam" id="PF19054"/>
    </source>
</evidence>
<dbReference type="CDD" id="cd00093">
    <property type="entry name" value="HTH_XRE"/>
    <property type="match status" value="1"/>
</dbReference>
<evidence type="ECO:0000313" key="3">
    <source>
        <dbReference type="Proteomes" id="UP000199025"/>
    </source>
</evidence>
<name>A0A1I3R0K3_9PSEU</name>
<dbReference type="InterPro" id="IPR001387">
    <property type="entry name" value="Cro/C1-type_HTH"/>
</dbReference>
<gene>
    <name evidence="2" type="ORF">SAMN05421835_10549</name>
</gene>
<sequence length="307" mass="34479">MNPVSSRARTPTARKLQLAALLRHLRERGGITQRDAGASVWPRSSAGSVQNKIARLESGDTGIEVDDLNRLLSVYGVEDGEIAELALRLQADTSQRGRWSGYRSIYSEPYRRYIDLEEDAALIRHVATEQIPELLQSRGYMEAEFPHGAGTPSATPHAIKARLARQEQVLFRDDPPQVHVVLSESCVRRVQGSKAVMRDQIEHIISLSKKWPNVVIQIVPFLPRPLRSTAIPETGILERFVLLRLAAPPLPGQEPGHLDFAFTRKGNELAWSDEVRHYETLWRRATTAALPPAETRLFLRDALYSFG</sequence>
<proteinExistence type="predicted"/>
<feature type="domain" description="DUF5753" evidence="1">
    <location>
        <begin position="110"/>
        <end position="300"/>
    </location>
</feature>
<dbReference type="Gene3D" id="1.10.260.40">
    <property type="entry name" value="lambda repressor-like DNA-binding domains"/>
    <property type="match status" value="1"/>
</dbReference>
<dbReference type="Pfam" id="PF19054">
    <property type="entry name" value="DUF5753"/>
    <property type="match status" value="1"/>
</dbReference>
<organism evidence="2 3">
    <name type="scientific">Amycolatopsis sacchari</name>
    <dbReference type="NCBI Taxonomy" id="115433"/>
    <lineage>
        <taxon>Bacteria</taxon>
        <taxon>Bacillati</taxon>
        <taxon>Actinomycetota</taxon>
        <taxon>Actinomycetes</taxon>
        <taxon>Pseudonocardiales</taxon>
        <taxon>Pseudonocardiaceae</taxon>
        <taxon>Amycolatopsis</taxon>
    </lineage>
</organism>
<dbReference type="SUPFAM" id="SSF47413">
    <property type="entry name" value="lambda repressor-like DNA-binding domains"/>
    <property type="match status" value="1"/>
</dbReference>